<dbReference type="InterPro" id="IPR038732">
    <property type="entry name" value="HpyO/CreE_NAD-binding"/>
</dbReference>
<dbReference type="Gene3D" id="3.50.50.60">
    <property type="entry name" value="FAD/NAD(P)-binding domain"/>
    <property type="match status" value="1"/>
</dbReference>
<evidence type="ECO:0000313" key="3">
    <source>
        <dbReference type="Proteomes" id="UP001301728"/>
    </source>
</evidence>
<dbReference type="PANTHER" id="PTHR38663">
    <property type="match status" value="1"/>
</dbReference>
<proteinExistence type="predicted"/>
<name>A0ABU5U2Q0_9CYAN</name>
<dbReference type="PANTHER" id="PTHR38663:SF1">
    <property type="entry name" value="L-ORNITHINE N(5)-MONOOXYGENASE"/>
    <property type="match status" value="1"/>
</dbReference>
<dbReference type="EMBL" id="JAYGHT010000133">
    <property type="protein sequence ID" value="MEA5521467.1"/>
    <property type="molecule type" value="Genomic_DNA"/>
</dbReference>
<dbReference type="RefSeq" id="WP_323274201.1">
    <property type="nucleotide sequence ID" value="NZ_JAYGHT010000133.1"/>
</dbReference>
<gene>
    <name evidence="2" type="ORF">VB854_21240</name>
</gene>
<feature type="domain" description="FAD-dependent urate hydroxylase HpyO/Asp monooxygenase CreE-like FAD/NAD(P)-binding" evidence="1">
    <location>
        <begin position="8"/>
        <end position="152"/>
    </location>
</feature>
<dbReference type="SUPFAM" id="SSF51905">
    <property type="entry name" value="FAD/NAD(P)-binding domain"/>
    <property type="match status" value="1"/>
</dbReference>
<evidence type="ECO:0000259" key="1">
    <source>
        <dbReference type="Pfam" id="PF13454"/>
    </source>
</evidence>
<dbReference type="InterPro" id="IPR036188">
    <property type="entry name" value="FAD/NAD-bd_sf"/>
</dbReference>
<organism evidence="2 3">
    <name type="scientific">Limnoraphis robusta CCNP1315</name>
    <dbReference type="NCBI Taxonomy" id="3110306"/>
    <lineage>
        <taxon>Bacteria</taxon>
        <taxon>Bacillati</taxon>
        <taxon>Cyanobacteriota</taxon>
        <taxon>Cyanophyceae</taxon>
        <taxon>Oscillatoriophycideae</taxon>
        <taxon>Oscillatoriales</taxon>
        <taxon>Sirenicapillariaceae</taxon>
        <taxon>Limnoraphis</taxon>
    </lineage>
</organism>
<dbReference type="Proteomes" id="UP001301728">
    <property type="component" value="Unassembled WGS sequence"/>
</dbReference>
<dbReference type="Pfam" id="PF13454">
    <property type="entry name" value="NAD_binding_9"/>
    <property type="match status" value="1"/>
</dbReference>
<protein>
    <submittedName>
        <fullName evidence="2">FAD/NAD(P)-binding protein</fullName>
    </submittedName>
</protein>
<reference evidence="2 3" key="1">
    <citation type="submission" date="2023-12" db="EMBL/GenBank/DDBJ databases">
        <title>Baltic Sea Cyanobacteria.</title>
        <authorList>
            <person name="Delbaje E."/>
            <person name="Fewer D.P."/>
            <person name="Shishido T.K."/>
        </authorList>
    </citation>
    <scope>NUCLEOTIDE SEQUENCE [LARGE SCALE GENOMIC DNA]</scope>
    <source>
        <strain evidence="2 3">CCNP 1315</strain>
    </source>
</reference>
<evidence type="ECO:0000313" key="2">
    <source>
        <dbReference type="EMBL" id="MEA5521467.1"/>
    </source>
</evidence>
<comment type="caution">
    <text evidence="2">The sequence shown here is derived from an EMBL/GenBank/DDBJ whole genome shotgun (WGS) entry which is preliminary data.</text>
</comment>
<keyword evidence="3" id="KW-1185">Reference proteome</keyword>
<sequence>MPDFSPIAIIGAGPHALTLATHFLQKQPKPNKIRAFDPSGVWLSQWCQQFAAQNIPHLRSPAVHHPDQNPFALRKFSENRSHELFPPYDLPGTKLFEHFCADVIQRWKLGDRVDPAEVVGILPLNSRGRSKFQLALGNGETVEARRVVLAIGGGVLHFPDWVHQISSPFPPERLSHSQQIDLRSLHPAGEQVLIVGGGLTSGHLALGMVARGATVTLMVRRQLREKLFDADPGWLGPKYLKAFEAESSWQVRSRMIQRARDGGSITPALMIQLRRAIRQGKLILLENCQVKAAIWDNNWQVECDRQEALTFDRIILATGTQLDARQHPLLQDILQVYPTEILDGLPVLDQHLRIPGCELFVMGGLAALQVGPVARNLAGARMAAARIVPALVKPSLALTANLKQIKTAFV</sequence>
<accession>A0ABU5U2Q0</accession>